<evidence type="ECO:0000313" key="10">
    <source>
        <dbReference type="EMBL" id="MFD0944873.1"/>
    </source>
</evidence>
<feature type="transmembrane region" description="Helical" evidence="8">
    <location>
        <begin position="62"/>
        <end position="78"/>
    </location>
</feature>
<feature type="transmembrane region" description="Helical" evidence="8">
    <location>
        <begin position="385"/>
        <end position="403"/>
    </location>
</feature>
<dbReference type="PROSITE" id="PS50850">
    <property type="entry name" value="MFS"/>
    <property type="match status" value="1"/>
</dbReference>
<comment type="similarity">
    <text evidence="2 8">Belongs to the major facilitator superfamily. Bcr/CmlA family.</text>
</comment>
<feature type="transmembrane region" description="Helical" evidence="8">
    <location>
        <begin position="319"/>
        <end position="338"/>
    </location>
</feature>
<evidence type="ECO:0000259" key="9">
    <source>
        <dbReference type="PROSITE" id="PS50850"/>
    </source>
</evidence>
<keyword evidence="5 8" id="KW-0812">Transmembrane</keyword>
<dbReference type="InterPro" id="IPR036259">
    <property type="entry name" value="MFS_trans_sf"/>
</dbReference>
<dbReference type="InterPro" id="IPR050189">
    <property type="entry name" value="MFS_Efflux_Transporters"/>
</dbReference>
<accession>A0ABW3H088</accession>
<feature type="transmembrane region" description="Helical" evidence="8">
    <location>
        <begin position="178"/>
        <end position="196"/>
    </location>
</feature>
<sequence>MDQINPALASQSHGRAPIGLGEFVALCAALMALTALGVDAMLPALPAIGESLNVSSANQRQYVISAYLIGFAVSHLIYGPLADRYGRRPVLAISLAGYVITSAIAAASSSFVLLLVARATMGAVAAGGRVVTVAIVRDRYSGRGMAQVMSLISMVFMAVPIAAPAFGQAVLLVGTWRLIFWGMSVAGIAVLAWFWLRLPETLDPGARQPLSLRRIAADYATAARDRYALGYTVATAAMMGGMFGFINSVQQIVYDVFHAEHLLIPVFASIAASMAVGSMINSRLVMRVGMRRISHTALTIMIVVAAIHLAVAWMELETLLSFVVLQSLMMVNFGLVGANFQSMAMEKMGAIAGTASSLQGFFTTFVGASLGAVVGQMFDGTTVPLYAGFFIAGVSALIIAAITERGRLYRPS</sequence>
<keyword evidence="8" id="KW-0997">Cell inner membrane</keyword>
<keyword evidence="6 8" id="KW-1133">Transmembrane helix</keyword>
<feature type="transmembrane region" description="Helical" evidence="8">
    <location>
        <begin position="90"/>
        <end position="109"/>
    </location>
</feature>
<feature type="transmembrane region" description="Helical" evidence="8">
    <location>
        <begin position="115"/>
        <end position="136"/>
    </location>
</feature>
<evidence type="ECO:0000256" key="7">
    <source>
        <dbReference type="ARBA" id="ARBA00023136"/>
    </source>
</evidence>
<dbReference type="PANTHER" id="PTHR43124">
    <property type="entry name" value="PURINE EFFLUX PUMP PBUE"/>
    <property type="match status" value="1"/>
</dbReference>
<name>A0ABW3H088_9SPHN</name>
<dbReference type="NCBIfam" id="TIGR00710">
    <property type="entry name" value="efflux_Bcr_CflA"/>
    <property type="match status" value="1"/>
</dbReference>
<feature type="transmembrane region" description="Helical" evidence="8">
    <location>
        <begin position="228"/>
        <end position="250"/>
    </location>
</feature>
<evidence type="ECO:0000256" key="1">
    <source>
        <dbReference type="ARBA" id="ARBA00004651"/>
    </source>
</evidence>
<dbReference type="Pfam" id="PF07690">
    <property type="entry name" value="MFS_1"/>
    <property type="match status" value="1"/>
</dbReference>
<organism evidence="10 11">
    <name type="scientific">Sphingomonas canadensis</name>
    <dbReference type="NCBI Taxonomy" id="1219257"/>
    <lineage>
        <taxon>Bacteria</taxon>
        <taxon>Pseudomonadati</taxon>
        <taxon>Pseudomonadota</taxon>
        <taxon>Alphaproteobacteria</taxon>
        <taxon>Sphingomonadales</taxon>
        <taxon>Sphingomonadaceae</taxon>
        <taxon>Sphingomonas</taxon>
    </lineage>
</organism>
<keyword evidence="7 8" id="KW-0472">Membrane</keyword>
<feature type="transmembrane region" description="Helical" evidence="8">
    <location>
        <begin position="293"/>
        <end position="313"/>
    </location>
</feature>
<feature type="domain" description="Major facilitator superfamily (MFS) profile" evidence="9">
    <location>
        <begin position="23"/>
        <end position="407"/>
    </location>
</feature>
<dbReference type="InterPro" id="IPR011701">
    <property type="entry name" value="MFS"/>
</dbReference>
<evidence type="ECO:0000256" key="6">
    <source>
        <dbReference type="ARBA" id="ARBA00022989"/>
    </source>
</evidence>
<evidence type="ECO:0000256" key="4">
    <source>
        <dbReference type="ARBA" id="ARBA00022475"/>
    </source>
</evidence>
<dbReference type="PANTHER" id="PTHR43124:SF3">
    <property type="entry name" value="CHLORAMPHENICOL EFFLUX PUMP RV0191"/>
    <property type="match status" value="1"/>
</dbReference>
<keyword evidence="11" id="KW-1185">Reference proteome</keyword>
<dbReference type="EMBL" id="JBHTJG010000001">
    <property type="protein sequence ID" value="MFD0944873.1"/>
    <property type="molecule type" value="Genomic_DNA"/>
</dbReference>
<dbReference type="SUPFAM" id="SSF103473">
    <property type="entry name" value="MFS general substrate transporter"/>
    <property type="match status" value="1"/>
</dbReference>
<evidence type="ECO:0000256" key="3">
    <source>
        <dbReference type="ARBA" id="ARBA00022448"/>
    </source>
</evidence>
<feature type="transmembrane region" description="Helical" evidence="8">
    <location>
        <begin position="262"/>
        <end position="281"/>
    </location>
</feature>
<reference evidence="11" key="1">
    <citation type="journal article" date="2019" name="Int. J. Syst. Evol. Microbiol.">
        <title>The Global Catalogue of Microorganisms (GCM) 10K type strain sequencing project: providing services to taxonomists for standard genome sequencing and annotation.</title>
        <authorList>
            <consortium name="The Broad Institute Genomics Platform"/>
            <consortium name="The Broad Institute Genome Sequencing Center for Infectious Disease"/>
            <person name="Wu L."/>
            <person name="Ma J."/>
        </authorList>
    </citation>
    <scope>NUCLEOTIDE SEQUENCE [LARGE SCALE GENOMIC DNA]</scope>
    <source>
        <strain evidence="11">CCUG 62982</strain>
    </source>
</reference>
<protein>
    <recommendedName>
        <fullName evidence="8">Bcr/CflA family efflux transporter</fullName>
    </recommendedName>
</protein>
<proteinExistence type="inferred from homology"/>
<keyword evidence="3 8" id="KW-0813">Transport</keyword>
<comment type="caution">
    <text evidence="10">The sequence shown here is derived from an EMBL/GenBank/DDBJ whole genome shotgun (WGS) entry which is preliminary data.</text>
</comment>
<evidence type="ECO:0000256" key="8">
    <source>
        <dbReference type="RuleBase" id="RU365088"/>
    </source>
</evidence>
<gene>
    <name evidence="10" type="ORF">ACFQ1E_00825</name>
</gene>
<evidence type="ECO:0000256" key="5">
    <source>
        <dbReference type="ARBA" id="ARBA00022692"/>
    </source>
</evidence>
<comment type="subcellular location">
    <subcellularLocation>
        <location evidence="8">Cell inner membrane</location>
        <topology evidence="8">Multi-pass membrane protein</topology>
    </subcellularLocation>
    <subcellularLocation>
        <location evidence="1">Cell membrane</location>
        <topology evidence="1">Multi-pass membrane protein</topology>
    </subcellularLocation>
</comment>
<dbReference type="Proteomes" id="UP001596977">
    <property type="component" value="Unassembled WGS sequence"/>
</dbReference>
<feature type="transmembrane region" description="Helical" evidence="8">
    <location>
        <begin position="148"/>
        <end position="166"/>
    </location>
</feature>
<dbReference type="InterPro" id="IPR020846">
    <property type="entry name" value="MFS_dom"/>
</dbReference>
<dbReference type="Gene3D" id="1.20.1720.10">
    <property type="entry name" value="Multidrug resistance protein D"/>
    <property type="match status" value="1"/>
</dbReference>
<dbReference type="InterPro" id="IPR004812">
    <property type="entry name" value="Efflux_drug-R_Bcr/CmlA"/>
</dbReference>
<dbReference type="CDD" id="cd17320">
    <property type="entry name" value="MFS_MdfA_MDR_like"/>
    <property type="match status" value="1"/>
</dbReference>
<evidence type="ECO:0000256" key="2">
    <source>
        <dbReference type="ARBA" id="ARBA00006236"/>
    </source>
</evidence>
<dbReference type="RefSeq" id="WP_264942846.1">
    <property type="nucleotide sequence ID" value="NZ_JAPDRA010000001.1"/>
</dbReference>
<feature type="transmembrane region" description="Helical" evidence="8">
    <location>
        <begin position="20"/>
        <end position="42"/>
    </location>
</feature>
<keyword evidence="4" id="KW-1003">Cell membrane</keyword>
<evidence type="ECO:0000313" key="11">
    <source>
        <dbReference type="Proteomes" id="UP001596977"/>
    </source>
</evidence>
<feature type="transmembrane region" description="Helical" evidence="8">
    <location>
        <begin position="350"/>
        <end position="373"/>
    </location>
</feature>